<gene>
    <name evidence="1" type="ORF">Pint_28246</name>
</gene>
<organism evidence="1 2">
    <name type="scientific">Pistacia integerrima</name>
    <dbReference type="NCBI Taxonomy" id="434235"/>
    <lineage>
        <taxon>Eukaryota</taxon>
        <taxon>Viridiplantae</taxon>
        <taxon>Streptophyta</taxon>
        <taxon>Embryophyta</taxon>
        <taxon>Tracheophyta</taxon>
        <taxon>Spermatophyta</taxon>
        <taxon>Magnoliopsida</taxon>
        <taxon>eudicotyledons</taxon>
        <taxon>Gunneridae</taxon>
        <taxon>Pentapetalae</taxon>
        <taxon>rosids</taxon>
        <taxon>malvids</taxon>
        <taxon>Sapindales</taxon>
        <taxon>Anacardiaceae</taxon>
        <taxon>Pistacia</taxon>
    </lineage>
</organism>
<keyword evidence="2" id="KW-1185">Reference proteome</keyword>
<protein>
    <submittedName>
        <fullName evidence="1">Uncharacterized protein</fullName>
    </submittedName>
</protein>
<name>A0ACC0YU25_9ROSI</name>
<proteinExistence type="predicted"/>
<dbReference type="Proteomes" id="UP001163603">
    <property type="component" value="Chromosome 5"/>
</dbReference>
<accession>A0ACC0YU25</accession>
<sequence length="204" mass="23080">MGTNKEHIEQLEVGLGEVQDGLHRMELGMADRLRHLEETLNRLSDVLQTMATNTVKATMGDDLLSPPRQRSLNFLDSQEMIRRSGEANQWWQGSVGHSKRKDALFCGQILKTNFELFLGLRSVKILIKLFRESYRQALFVITSKNLNAWAIGMFKPQSLKDAINLAQMRDDQLTHQWEFLQPPPPARAPLALPPSSSCSSCSTC</sequence>
<dbReference type="EMBL" id="CM047740">
    <property type="protein sequence ID" value="KAJ0040904.1"/>
    <property type="molecule type" value="Genomic_DNA"/>
</dbReference>
<reference evidence="2" key="1">
    <citation type="journal article" date="2023" name="G3 (Bethesda)">
        <title>Genome assembly and association tests identify interacting loci associated with vigor, precocity, and sex in interspecific pistachio rootstocks.</title>
        <authorList>
            <person name="Palmer W."/>
            <person name="Jacygrad E."/>
            <person name="Sagayaradj S."/>
            <person name="Cavanaugh K."/>
            <person name="Han R."/>
            <person name="Bertier L."/>
            <person name="Beede B."/>
            <person name="Kafkas S."/>
            <person name="Golino D."/>
            <person name="Preece J."/>
            <person name="Michelmore R."/>
        </authorList>
    </citation>
    <scope>NUCLEOTIDE SEQUENCE [LARGE SCALE GENOMIC DNA]</scope>
</reference>
<evidence type="ECO:0000313" key="2">
    <source>
        <dbReference type="Proteomes" id="UP001163603"/>
    </source>
</evidence>
<evidence type="ECO:0000313" key="1">
    <source>
        <dbReference type="EMBL" id="KAJ0040904.1"/>
    </source>
</evidence>
<comment type="caution">
    <text evidence="1">The sequence shown here is derived from an EMBL/GenBank/DDBJ whole genome shotgun (WGS) entry which is preliminary data.</text>
</comment>